<comment type="caution">
    <text evidence="2">The sequence shown here is derived from an EMBL/GenBank/DDBJ whole genome shotgun (WGS) entry which is preliminary data.</text>
</comment>
<sequence>MSKVKIRLPPPLNPRPAILSGDRGADGCTGTEAPETSPDHIASPTEGRWVGDSTPAKLRCGQDLAGRPPATLSARARARIYPPLVRPLREAQLALSWGAILHLIPQTIWQGEYQQNNFVAAAKSEPRGVPIGILQYDISASCVDGGRRTNWQFGRRANTPVDETQTEDTALFTGARCRTHDARPTRVQIYLDTCTFSHRQPGDEVVQRGNSGRLPCSISNQTTAAAPLAQWATRKGQHVQTKLSLPARRFVLGLTSPSWAILRNPGTVSRLIRDYPTRRYKGVAEVGSSPRRCRRADAGNQRALSKGPATITARNNNNKLNPHLHMGPATTQHNGVRWRPARGSGAKGIEIFQFFYVEFYAGQSRDNIYNYESQCSASLNDPGTPWWEASSLTALSPRPPFSCIRAMSVGGRQLDQRDALPQFSRYRPPSVFLGCVSSDRNPKPVKLRLQFSAKPYNFEDRNKKHEPPLMGYHSMQPVARSSSTESNTDFVTGANIILLQEVRLIADADDNSSRNAPYTRHAAAIMNRAAWSTNKRTRTEISDLLEEAFRTLMNTWNAYCSLMLPGARPGKNEDKSRAASGRCRTRRKTYRSSRLADKLIFLHVSGRNIVVITTIRFPRTSWITENVLHGAYLKYKYHVRASEGRVIKRREFGVSCDLKRQLGDPGAARDETAAICESASASLCAVKSGTDLRDCGLDVRRNPSSLRATIVGLYVNQSVVNSEPCLGVAGQRARNTRASAPTICRDVARAHVSYTNKRYRIAVLPGEQPLVSPTPRPNFGRGYAGCRTTSLEQVQLLKRLHYFRMRRIAVHCPLVSFSRFRPRVRGMQNYFTRTSSAIEEVALLPNAQDCDFGRGYAGCRTTSLEQVQLLKRLHYFRTRRIAVHCPLVSFSRFRPRVHGMQNYFTRTSSAIEEVALLSNEFRSPSFLVQSEQFSHVVSNDFSSLLRSYWLLRSARLPGSSGGACDSADATLASGNPASRYGLETASPGAPSLTDCRWNATAAGWLPCLADLTTALARSTPQPACLPGRSPRKQAPTSGIVRHDSHMRKSGLTRPGIEPGSPWWGAIGLTAAPRRSYGILSGSNNPANDTDGDMTTAEWTSGSSDPKWGCSEFSGNSTLKWGRSGSMDRNIQSGDEVAQRLERSHVGTQWLSGWSTLERGRSGSPLLVITRQGEGECESWTKEKGGEGRTHNNDTRNILASLRLRGDRAHVTLHACARLAMARLVKKKNTPGRRYPVHLLRGPLRTVCGMHVLERNYSACPLSYFSSRDLARMRTADDGTAQWDGPPCARSRSEGAIGATLTRTPSASSLLRRKACSVSVTPRVICGHTPTRRKACTPQQCFLHVVTEGLLDVHANIARIASLLVCHKLAKIVPGGRGLAPSGDAALDVRASVALNVRSLLGPVASGRWPP</sequence>
<feature type="region of interest" description="Disordered" evidence="1">
    <location>
        <begin position="1020"/>
        <end position="1057"/>
    </location>
</feature>
<evidence type="ECO:0000313" key="2">
    <source>
        <dbReference type="EMBL" id="KAJ8870367.1"/>
    </source>
</evidence>
<protein>
    <submittedName>
        <fullName evidence="2">Uncharacterized protein</fullName>
    </submittedName>
</protein>
<gene>
    <name evidence="2" type="ORF">PR048_029388</name>
</gene>
<name>A0ABQ9GD84_9NEOP</name>
<feature type="region of interest" description="Disordered" evidence="1">
    <location>
        <begin position="294"/>
        <end position="336"/>
    </location>
</feature>
<accession>A0ABQ9GD84</accession>
<dbReference type="Proteomes" id="UP001159363">
    <property type="component" value="Chromosome 12"/>
</dbReference>
<evidence type="ECO:0000313" key="3">
    <source>
        <dbReference type="Proteomes" id="UP001159363"/>
    </source>
</evidence>
<feature type="region of interest" description="Disordered" evidence="1">
    <location>
        <begin position="1"/>
        <end position="53"/>
    </location>
</feature>
<dbReference type="EMBL" id="JARBHB010000013">
    <property type="protein sequence ID" value="KAJ8870367.1"/>
    <property type="molecule type" value="Genomic_DNA"/>
</dbReference>
<proteinExistence type="predicted"/>
<reference evidence="2 3" key="1">
    <citation type="submission" date="2023-02" db="EMBL/GenBank/DDBJ databases">
        <title>LHISI_Scaffold_Assembly.</title>
        <authorList>
            <person name="Stuart O.P."/>
            <person name="Cleave R."/>
            <person name="Magrath M.J.L."/>
            <person name="Mikheyev A.S."/>
        </authorList>
    </citation>
    <scope>NUCLEOTIDE SEQUENCE [LARGE SCALE GENOMIC DNA]</scope>
    <source>
        <strain evidence="2">Daus_M_001</strain>
        <tissue evidence="2">Leg muscle</tissue>
    </source>
</reference>
<organism evidence="2 3">
    <name type="scientific">Dryococelus australis</name>
    <dbReference type="NCBI Taxonomy" id="614101"/>
    <lineage>
        <taxon>Eukaryota</taxon>
        <taxon>Metazoa</taxon>
        <taxon>Ecdysozoa</taxon>
        <taxon>Arthropoda</taxon>
        <taxon>Hexapoda</taxon>
        <taxon>Insecta</taxon>
        <taxon>Pterygota</taxon>
        <taxon>Neoptera</taxon>
        <taxon>Polyneoptera</taxon>
        <taxon>Phasmatodea</taxon>
        <taxon>Verophasmatodea</taxon>
        <taxon>Anareolatae</taxon>
        <taxon>Phasmatidae</taxon>
        <taxon>Eurycanthinae</taxon>
        <taxon>Dryococelus</taxon>
    </lineage>
</organism>
<evidence type="ECO:0000256" key="1">
    <source>
        <dbReference type="SAM" id="MobiDB-lite"/>
    </source>
</evidence>
<keyword evidence="3" id="KW-1185">Reference proteome</keyword>